<dbReference type="InterPro" id="IPR035420">
    <property type="entry name" value="Spt6_SH2"/>
</dbReference>
<gene>
    <name evidence="4" type="ORF">BU61_2520</name>
</gene>
<feature type="compositionally biased region" description="Polar residues" evidence="2">
    <location>
        <begin position="585"/>
        <end position="608"/>
    </location>
</feature>
<dbReference type="EMBL" id="PGGH01088809">
    <property type="protein sequence ID" value="NIG59204.1"/>
    <property type="molecule type" value="Genomic_DNA"/>
</dbReference>
<dbReference type="CDD" id="cd09928">
    <property type="entry name" value="SH2_Cterm_SPT6_like"/>
    <property type="match status" value="1"/>
</dbReference>
<dbReference type="SUPFAM" id="SSF47781">
    <property type="entry name" value="RuvA domain 2-like"/>
    <property type="match status" value="1"/>
</dbReference>
<reference evidence="4" key="1">
    <citation type="submission" date="2018-05" db="EMBL/GenBank/DDBJ databases">
        <authorList>
            <person name="Pedro S.L.S."/>
            <person name="Freitas R.C."/>
            <person name="Barreto A.S."/>
            <person name="Lima A.O.S."/>
        </authorList>
    </citation>
    <scope>NUCLEOTIDE SEQUENCE</scope>
    <source>
        <strain evidence="4">BP203</strain>
        <tissue evidence="4">Muscle</tissue>
    </source>
</reference>
<comment type="caution">
    <text evidence="4">The sequence shown here is derived from an EMBL/GenBank/DDBJ whole genome shotgun (WGS) entry which is preliminary data.</text>
</comment>
<keyword evidence="4" id="KW-0251">Elongation factor</keyword>
<dbReference type="PROSITE" id="PS50001">
    <property type="entry name" value="SH2"/>
    <property type="match status" value="1"/>
</dbReference>
<dbReference type="InterPro" id="IPR036860">
    <property type="entry name" value="SH2_dom_sf"/>
</dbReference>
<dbReference type="InterPro" id="IPR035019">
    <property type="entry name" value="Spt6_SH2_N"/>
</dbReference>
<feature type="domain" description="SH2" evidence="3">
    <location>
        <begin position="295"/>
        <end position="401"/>
    </location>
</feature>
<dbReference type="InterPro" id="IPR035018">
    <property type="entry name" value="Spt6_SH2_C"/>
</dbReference>
<proteinExistence type="predicted"/>
<evidence type="ECO:0000313" key="4">
    <source>
        <dbReference type="EMBL" id="NIG59204.1"/>
    </source>
</evidence>
<evidence type="ECO:0000313" key="5">
    <source>
        <dbReference type="Proteomes" id="UP001165941"/>
    </source>
</evidence>
<dbReference type="InterPro" id="IPR010994">
    <property type="entry name" value="RuvA_2-like"/>
</dbReference>
<feature type="compositionally biased region" description="Low complexity" evidence="2">
    <location>
        <begin position="609"/>
        <end position="634"/>
    </location>
</feature>
<feature type="region of interest" description="Disordered" evidence="2">
    <location>
        <begin position="718"/>
        <end position="748"/>
    </location>
</feature>
<organism evidence="4 5">
    <name type="scientific">Pontoporia blainvillei</name>
    <name type="common">Franciscana</name>
    <name type="synonym">Delphinus blainvillei</name>
    <dbReference type="NCBI Taxonomy" id="48723"/>
    <lineage>
        <taxon>Eukaryota</taxon>
        <taxon>Metazoa</taxon>
        <taxon>Chordata</taxon>
        <taxon>Craniata</taxon>
        <taxon>Vertebrata</taxon>
        <taxon>Euteleostomi</taxon>
        <taxon>Mammalia</taxon>
        <taxon>Eutheria</taxon>
        <taxon>Laurasiatheria</taxon>
        <taxon>Artiodactyla</taxon>
        <taxon>Whippomorpha</taxon>
        <taxon>Cetacea</taxon>
        <taxon>Odontoceti</taxon>
        <taxon>Pontoporiidae</taxon>
        <taxon>Pontoporia</taxon>
    </lineage>
</organism>
<dbReference type="PANTHER" id="PTHR10145">
    <property type="entry name" value="TRANSCRIPTION ELONGATION FACTOR SPT6"/>
    <property type="match status" value="1"/>
</dbReference>
<dbReference type="PANTHER" id="PTHR10145:SF6">
    <property type="entry name" value="TRANSCRIPTION ELONGATION FACTOR SPT6"/>
    <property type="match status" value="1"/>
</dbReference>
<dbReference type="InterPro" id="IPR041692">
    <property type="entry name" value="HHH_9"/>
</dbReference>
<dbReference type="GO" id="GO:0003746">
    <property type="term" value="F:translation elongation factor activity"/>
    <property type="evidence" value="ECO:0007669"/>
    <property type="project" value="UniProtKB-KW"/>
</dbReference>
<feature type="region of interest" description="Disordered" evidence="2">
    <location>
        <begin position="655"/>
        <end position="686"/>
    </location>
</feature>
<dbReference type="InterPro" id="IPR000980">
    <property type="entry name" value="SH2"/>
</dbReference>
<evidence type="ECO:0000256" key="2">
    <source>
        <dbReference type="SAM" id="MobiDB-lite"/>
    </source>
</evidence>
<evidence type="ECO:0000259" key="3">
    <source>
        <dbReference type="PROSITE" id="PS50001"/>
    </source>
</evidence>
<keyword evidence="4" id="KW-0648">Protein biosynthesis</keyword>
<dbReference type="Gene3D" id="2.40.50.140">
    <property type="entry name" value="Nucleic acid-binding proteins"/>
    <property type="match status" value="1"/>
</dbReference>
<accession>A0ABX0S3H0</accession>
<dbReference type="SUPFAM" id="SSF55550">
    <property type="entry name" value="SH2 domain"/>
    <property type="match status" value="1"/>
</dbReference>
<dbReference type="CDD" id="cd09918">
    <property type="entry name" value="SH2_Nterm_SPT6_like"/>
    <property type="match status" value="1"/>
</dbReference>
<dbReference type="Gene3D" id="3.30.505.10">
    <property type="entry name" value="SH2 domain"/>
    <property type="match status" value="2"/>
</dbReference>
<dbReference type="Gene3D" id="1.10.10.2740">
    <property type="entry name" value="Spt6, Death-like domain"/>
    <property type="match status" value="1"/>
</dbReference>
<dbReference type="Pfam" id="PF17674">
    <property type="entry name" value="HHH_9"/>
    <property type="match status" value="1"/>
</dbReference>
<name>A0ABX0S3H0_PONBL</name>
<keyword evidence="1" id="KW-0727">SH2 domain</keyword>
<keyword evidence="5" id="KW-1185">Reference proteome</keyword>
<feature type="compositionally biased region" description="Basic and acidic residues" evidence="2">
    <location>
        <begin position="732"/>
        <end position="743"/>
    </location>
</feature>
<dbReference type="SMART" id="SM00252">
    <property type="entry name" value="SH2"/>
    <property type="match status" value="1"/>
</dbReference>
<dbReference type="InterPro" id="IPR042066">
    <property type="entry name" value="Spt6_death-like"/>
</dbReference>
<dbReference type="InterPro" id="IPR012340">
    <property type="entry name" value="NA-bd_OB-fold"/>
</dbReference>
<dbReference type="InterPro" id="IPR017072">
    <property type="entry name" value="TF_Spt6"/>
</dbReference>
<feature type="region of interest" description="Disordered" evidence="2">
    <location>
        <begin position="585"/>
        <end position="643"/>
    </location>
</feature>
<sequence>MCHMGPKVFMNCAGFLKIDTASLGDSTDSYIEVLDGSRVHPETYEWARKMAVDALEYDESAEDANPAGALEEILENPERLKDLDLDAFAEELERQGYGDKHITLYDIRAELSCRYKDLRTAYRSPNTEEIFNMLTKETPETFYIGKLIICNVTGIAHRRPQGESYDQAIRNDETGLWQCPFCQQDNFPELSEVWNHFDSGSCPGQAIGVKTRLDNGVTGFIPTKFLSDKVVKRPEERVKIDIEKFSADLTCRTSDLMDRNNEWKLPKDTYYDFDAEAADHKQEEDMKRKQQRTTYIKRVIAHPSFHNINFKQAEKMMETMDQGDVIIRPSSKGENHLTVTWKVSDGIYQHVDVREEGKENAFSLGATLWINSEEFEDLDEIVARYVQPMASFARDLLNHKYYQDCSGGDRKKLEELLIKTKKEKPTFIPYFICACKELPGKFLLGYQPRGKPRIEYVTVTPEGFRYRGQIFPTVNGLFRWFKDHYQDPVPGITPSSSSRTRTPASINATPANINLADLTRAVNALPQNMTSQVFSAIAAVTGQGQNPNATPAQWASSQYGYGGSGGGSSAYHVFPTPAQQPVATPLMTPSYSYTTPSQPITTPQYHQLQASTTPQSAQPQPQPSSSSRQRQQQPKSNSHAAIDWGKMAEQWLQEKEAERRKQKQRLTPRPSPSPMIESTPMSIAGDATPLLDEMDRFRQLSGLDSDILASSLGLNDRLKSGVLTPQPPESSLDPKVRPEEREPGSGLKLCLLSPVTMEEAYVQGPLTNSPDTPKKP</sequence>
<dbReference type="Pfam" id="PF14633">
    <property type="entry name" value="SH2_2"/>
    <property type="match status" value="1"/>
</dbReference>
<evidence type="ECO:0000256" key="1">
    <source>
        <dbReference type="PROSITE-ProRule" id="PRU00191"/>
    </source>
</evidence>
<dbReference type="Proteomes" id="UP001165941">
    <property type="component" value="Unassembled WGS sequence"/>
</dbReference>
<protein>
    <submittedName>
        <fullName evidence="4">Transcription elongation factor SPT6</fullName>
    </submittedName>
</protein>